<feature type="compositionally biased region" description="Low complexity" evidence="1">
    <location>
        <begin position="313"/>
        <end position="324"/>
    </location>
</feature>
<dbReference type="RefSeq" id="WP_046772289.1">
    <property type="nucleotide sequence ID" value="NZ_LBMC01000059.1"/>
</dbReference>
<evidence type="ECO:0000256" key="1">
    <source>
        <dbReference type="SAM" id="MobiDB-lite"/>
    </source>
</evidence>
<keyword evidence="2" id="KW-1133">Transmembrane helix</keyword>
<organism evidence="3 4">
    <name type="scientific">Jiangella alkaliphila</name>
    <dbReference type="NCBI Taxonomy" id="419479"/>
    <lineage>
        <taxon>Bacteria</taxon>
        <taxon>Bacillati</taxon>
        <taxon>Actinomycetota</taxon>
        <taxon>Actinomycetes</taxon>
        <taxon>Jiangellales</taxon>
        <taxon>Jiangellaceae</taxon>
        <taxon>Jiangella</taxon>
    </lineage>
</organism>
<dbReference type="Proteomes" id="UP000182977">
    <property type="component" value="Chromosome I"/>
</dbReference>
<dbReference type="AlphaFoldDB" id="A0A1H2KUI8"/>
<proteinExistence type="predicted"/>
<name>A0A1H2KUI8_9ACTN</name>
<feature type="compositionally biased region" description="Basic and acidic residues" evidence="1">
    <location>
        <begin position="1"/>
        <end position="12"/>
    </location>
</feature>
<dbReference type="EMBL" id="LT629791">
    <property type="protein sequence ID" value="SDU72380.1"/>
    <property type="molecule type" value="Genomic_DNA"/>
</dbReference>
<keyword evidence="2" id="KW-0812">Transmembrane</keyword>
<feature type="region of interest" description="Disordered" evidence="1">
    <location>
        <begin position="1"/>
        <end position="35"/>
    </location>
</feature>
<feature type="region of interest" description="Disordered" evidence="1">
    <location>
        <begin position="298"/>
        <end position="324"/>
    </location>
</feature>
<feature type="region of interest" description="Disordered" evidence="1">
    <location>
        <begin position="97"/>
        <end position="118"/>
    </location>
</feature>
<keyword evidence="2" id="KW-0472">Membrane</keyword>
<gene>
    <name evidence="3" type="ORF">SAMN04488563_4336</name>
</gene>
<keyword evidence="4" id="KW-1185">Reference proteome</keyword>
<evidence type="ECO:0000313" key="3">
    <source>
        <dbReference type="EMBL" id="SDU72380.1"/>
    </source>
</evidence>
<feature type="transmembrane region" description="Helical" evidence="2">
    <location>
        <begin position="42"/>
        <end position="63"/>
    </location>
</feature>
<feature type="compositionally biased region" description="Polar residues" evidence="1">
    <location>
        <begin position="97"/>
        <end position="109"/>
    </location>
</feature>
<accession>A0A1H2KUI8</accession>
<evidence type="ECO:0000256" key="2">
    <source>
        <dbReference type="SAM" id="Phobius"/>
    </source>
</evidence>
<evidence type="ECO:0000313" key="4">
    <source>
        <dbReference type="Proteomes" id="UP000182977"/>
    </source>
</evidence>
<protein>
    <submittedName>
        <fullName evidence="3">Uncharacterized protein</fullName>
    </submittedName>
</protein>
<reference evidence="4" key="1">
    <citation type="submission" date="2016-10" db="EMBL/GenBank/DDBJ databases">
        <authorList>
            <person name="Varghese N."/>
            <person name="Submissions S."/>
        </authorList>
    </citation>
    <scope>NUCLEOTIDE SEQUENCE [LARGE SCALE GENOMIC DNA]</scope>
    <source>
        <strain evidence="4">DSM 45079</strain>
    </source>
</reference>
<dbReference type="OrthoDB" id="3786414at2"/>
<dbReference type="STRING" id="419479.SAMN04488563_4336"/>
<sequence>MKEDEQLRERFRGLGFADEPPMTSTAAGDLARGRRHLRRRRAATLSGGIVGVTALAVGAALALPGGGPTVAENLPVGGGGTTADAPAEPTSDATITATPEVTNTPSDGPTTEVDDGPSAGDEAFWETRQLLLDTAVEHFDPAHEHLQDEITGFTGGASGGVPDVGTKLGWTNEGEDGEGLVRVAVTGPGYVDADEYAVESFTVDFGCDLPENCTEETLPGGETVLVAPASPEMNLLFAVSYERADGSMVGVAVYDLFGNNSLTPVSEVDVTLEQAMAFVTDEHLQVLPKELDDEFDLGGVVPPEGEIASGESTTETQDQPTQDE</sequence>